<name>A0A1F5ISN1_9BACT</name>
<dbReference type="AlphaFoldDB" id="A0A1F5ISN1"/>
<proteinExistence type="predicted"/>
<accession>A0A1F5ISN1</accession>
<sequence>MSNLVKLIIIGALIIAVPVTVKLVQQQQILKSRASDPSCFGPVEDDPPCARRVPDQLPCASYVWKVDPPGTPGIKLGEKSSVCYTNADCPTNKDQPSAVEEKNSAWCYEFAVGNNHCLQLRRKENSPDCPGGGKNCSTTIEEARRQLVRAGGPFQNSSCAEVTSAVCNNCGVFVPPNAIRTALCPAGSCGGGATPPPTPTPVPSRQALCQTTTANKTVLNPGESITVTSTAKSPVKKFMFAFFNNDNNNPDGSGPKLISFGGSDYTPQTELSIAQAQASKTFSFSELSRPDGNWGGQVPQRIQVNGYFFDNQNMQSLPDSACVANFTLAALPTPTPTPVPANRMPGDADDNRCVNIADYNIWKQERQSQVAKCADWVGGGSSGNAPDGAADASDFGIWYREFQIDSKRDGCIIPTPNTCLNQR</sequence>
<gene>
    <name evidence="1" type="ORF">A2871_00730</name>
</gene>
<dbReference type="Proteomes" id="UP000176336">
    <property type="component" value="Unassembled WGS sequence"/>
</dbReference>
<comment type="caution">
    <text evidence="1">The sequence shown here is derived from an EMBL/GenBank/DDBJ whole genome shotgun (WGS) entry which is preliminary data.</text>
</comment>
<reference evidence="1 2" key="1">
    <citation type="journal article" date="2016" name="Nat. Commun.">
        <title>Thousands of microbial genomes shed light on interconnected biogeochemical processes in an aquifer system.</title>
        <authorList>
            <person name="Anantharaman K."/>
            <person name="Brown C.T."/>
            <person name="Hug L.A."/>
            <person name="Sharon I."/>
            <person name="Castelle C.J."/>
            <person name="Probst A.J."/>
            <person name="Thomas B.C."/>
            <person name="Singh A."/>
            <person name="Wilkins M.J."/>
            <person name="Karaoz U."/>
            <person name="Brodie E.L."/>
            <person name="Williams K.H."/>
            <person name="Hubbard S.S."/>
            <person name="Banfield J.F."/>
        </authorList>
    </citation>
    <scope>NUCLEOTIDE SEQUENCE [LARGE SCALE GENOMIC DNA]</scope>
</reference>
<evidence type="ECO:0000313" key="2">
    <source>
        <dbReference type="Proteomes" id="UP000176336"/>
    </source>
</evidence>
<dbReference type="EMBL" id="MFCR01000003">
    <property type="protein sequence ID" value="OGE19359.1"/>
    <property type="molecule type" value="Genomic_DNA"/>
</dbReference>
<organism evidence="1 2">
    <name type="scientific">Candidatus Daviesbacteria bacterium RIFCSPHIGHO2_01_FULL_41_23</name>
    <dbReference type="NCBI Taxonomy" id="1797764"/>
    <lineage>
        <taxon>Bacteria</taxon>
        <taxon>Candidatus Daviesiibacteriota</taxon>
    </lineage>
</organism>
<protein>
    <submittedName>
        <fullName evidence="1">Uncharacterized protein</fullName>
    </submittedName>
</protein>
<evidence type="ECO:0000313" key="1">
    <source>
        <dbReference type="EMBL" id="OGE19359.1"/>
    </source>
</evidence>